<protein>
    <recommendedName>
        <fullName evidence="4">Vitamin K epoxide reductase family protein</fullName>
    </recommendedName>
</protein>
<sequence length="121" mass="12869">MGSPAPHAPNRWPAWRIVDLVVTIALFAVYAFGVVALLYISLFWAMATDSCGSTGCDYGKLQNAYFLSDICGVLVYVVSLVVAIVLLVLRRPAFWLPILGAVIQAALFAAALGQLAGVSPN</sequence>
<organism evidence="2 3">
    <name type="scientific">Tsukamurella pulmonis</name>
    <dbReference type="NCBI Taxonomy" id="47312"/>
    <lineage>
        <taxon>Bacteria</taxon>
        <taxon>Bacillati</taxon>
        <taxon>Actinomycetota</taxon>
        <taxon>Actinomycetes</taxon>
        <taxon>Mycobacteriales</taxon>
        <taxon>Tsukamurellaceae</taxon>
        <taxon>Tsukamurella</taxon>
    </lineage>
</organism>
<dbReference type="OrthoDB" id="4774822at2"/>
<evidence type="ECO:0000256" key="1">
    <source>
        <dbReference type="SAM" id="Phobius"/>
    </source>
</evidence>
<name>A0A1H1C9V1_9ACTN</name>
<feature type="transmembrane region" description="Helical" evidence="1">
    <location>
        <begin position="20"/>
        <end position="44"/>
    </location>
</feature>
<accession>A0A1H1C9V1</accession>
<keyword evidence="3" id="KW-1185">Reference proteome</keyword>
<reference evidence="3" key="1">
    <citation type="submission" date="2016-10" db="EMBL/GenBank/DDBJ databases">
        <authorList>
            <person name="Varghese N."/>
            <person name="Submissions S."/>
        </authorList>
    </citation>
    <scope>NUCLEOTIDE SEQUENCE [LARGE SCALE GENOMIC DNA]</scope>
    <source>
        <strain evidence="3">DSM 44142</strain>
    </source>
</reference>
<keyword evidence="1" id="KW-0812">Transmembrane</keyword>
<dbReference type="InterPro" id="IPR046231">
    <property type="entry name" value="DUF6264"/>
</dbReference>
<keyword evidence="1" id="KW-1133">Transmembrane helix</keyword>
<evidence type="ECO:0000313" key="2">
    <source>
        <dbReference type="EMBL" id="SDQ60942.1"/>
    </source>
</evidence>
<dbReference type="Pfam" id="PF19779">
    <property type="entry name" value="DUF6264"/>
    <property type="match status" value="1"/>
</dbReference>
<evidence type="ECO:0008006" key="4">
    <source>
        <dbReference type="Google" id="ProtNLM"/>
    </source>
</evidence>
<feature type="transmembrane region" description="Helical" evidence="1">
    <location>
        <begin position="64"/>
        <end position="87"/>
    </location>
</feature>
<evidence type="ECO:0000313" key="3">
    <source>
        <dbReference type="Proteomes" id="UP000183053"/>
    </source>
</evidence>
<gene>
    <name evidence="2" type="ORF">SAMN04489765_1099</name>
</gene>
<dbReference type="Proteomes" id="UP000183053">
    <property type="component" value="Unassembled WGS sequence"/>
</dbReference>
<dbReference type="AlphaFoldDB" id="A0A1H1C9V1"/>
<proteinExistence type="predicted"/>
<keyword evidence="1" id="KW-0472">Membrane</keyword>
<dbReference type="EMBL" id="FNLF01000002">
    <property type="protein sequence ID" value="SDQ60942.1"/>
    <property type="molecule type" value="Genomic_DNA"/>
</dbReference>
<feature type="transmembrane region" description="Helical" evidence="1">
    <location>
        <begin position="94"/>
        <end position="116"/>
    </location>
</feature>